<dbReference type="Gene3D" id="1.10.150.130">
    <property type="match status" value="1"/>
</dbReference>
<dbReference type="InterPro" id="IPR025269">
    <property type="entry name" value="SAM-like_dom"/>
</dbReference>
<proteinExistence type="predicted"/>
<dbReference type="Pfam" id="PF13102">
    <property type="entry name" value="Phage_int_SAM_5"/>
    <property type="match status" value="1"/>
</dbReference>
<name>A0A841J8C0_9SPHI</name>
<dbReference type="AlphaFoldDB" id="A0A841J8C0"/>
<evidence type="ECO:0000313" key="4">
    <source>
        <dbReference type="Proteomes" id="UP000548326"/>
    </source>
</evidence>
<organism evidence="3 4">
    <name type="scientific">Mucilaginibacter lappiensis</name>
    <dbReference type="NCBI Taxonomy" id="354630"/>
    <lineage>
        <taxon>Bacteria</taxon>
        <taxon>Pseudomonadati</taxon>
        <taxon>Bacteroidota</taxon>
        <taxon>Sphingobacteriia</taxon>
        <taxon>Sphingobacteriales</taxon>
        <taxon>Sphingobacteriaceae</taxon>
        <taxon>Mucilaginibacter</taxon>
    </lineage>
</organism>
<dbReference type="GO" id="GO:0003677">
    <property type="term" value="F:DNA binding"/>
    <property type="evidence" value="ECO:0007669"/>
    <property type="project" value="UniProtKB-KW"/>
</dbReference>
<sequence length="131" mass="15612">MNFKCVTKSYISCSLLILAVADDFFHYLTMQNIGDNTAMKYVKTLKHIIDRTIDEGWIHHNSIKGFKCSYFDVNIEILEMHQIVAMYYKPIIIKRLQKIRDVFIFCCFVGYAYETVYRLHKICHFFKSFIT</sequence>
<dbReference type="InterPro" id="IPR010998">
    <property type="entry name" value="Integrase_recombinase_N"/>
</dbReference>
<accession>A0A841J8C0</accession>
<dbReference type="Proteomes" id="UP000548326">
    <property type="component" value="Unassembled WGS sequence"/>
</dbReference>
<evidence type="ECO:0000256" key="1">
    <source>
        <dbReference type="ARBA" id="ARBA00023125"/>
    </source>
</evidence>
<protein>
    <recommendedName>
        <fullName evidence="2">Phage integrase SAM-like domain-containing protein</fullName>
    </recommendedName>
</protein>
<dbReference type="EMBL" id="JACHCA010000004">
    <property type="protein sequence ID" value="MBB6127429.1"/>
    <property type="molecule type" value="Genomic_DNA"/>
</dbReference>
<feature type="domain" description="Phage integrase SAM-like" evidence="2">
    <location>
        <begin position="21"/>
        <end position="64"/>
    </location>
</feature>
<reference evidence="3 4" key="1">
    <citation type="submission" date="2020-08" db="EMBL/GenBank/DDBJ databases">
        <title>Genomic Encyclopedia of Type Strains, Phase IV (KMG-V): Genome sequencing to study the core and pangenomes of soil and plant-associated prokaryotes.</title>
        <authorList>
            <person name="Whitman W."/>
        </authorList>
    </citation>
    <scope>NUCLEOTIDE SEQUENCE [LARGE SCALE GENOMIC DNA]</scope>
    <source>
        <strain evidence="3 4">MP601</strain>
    </source>
</reference>
<comment type="caution">
    <text evidence="3">The sequence shown here is derived from an EMBL/GenBank/DDBJ whole genome shotgun (WGS) entry which is preliminary data.</text>
</comment>
<keyword evidence="1" id="KW-0238">DNA-binding</keyword>
<gene>
    <name evidence="3" type="ORF">HDF22_001537</name>
</gene>
<evidence type="ECO:0000313" key="3">
    <source>
        <dbReference type="EMBL" id="MBB6127429.1"/>
    </source>
</evidence>
<evidence type="ECO:0000259" key="2">
    <source>
        <dbReference type="Pfam" id="PF13102"/>
    </source>
</evidence>